<evidence type="ECO:0000313" key="10">
    <source>
        <dbReference type="EMBL" id="TWW74798.1"/>
    </source>
</evidence>
<dbReference type="AlphaFoldDB" id="A0A5C6P7P6"/>
<dbReference type="Pfam" id="PF01424">
    <property type="entry name" value="R3H"/>
    <property type="match status" value="1"/>
</dbReference>
<dbReference type="GO" id="GO:0030154">
    <property type="term" value="P:cell differentiation"/>
    <property type="evidence" value="ECO:0007669"/>
    <property type="project" value="TreeGrafter"/>
</dbReference>
<dbReference type="Pfam" id="PF23334">
    <property type="entry name" value="VWC2L_2nd"/>
    <property type="match status" value="2"/>
</dbReference>
<dbReference type="SMART" id="SM00214">
    <property type="entry name" value="VWC"/>
    <property type="match status" value="3"/>
</dbReference>
<dbReference type="InterPro" id="IPR034068">
    <property type="entry name" value="R3H_sperm-antigen"/>
</dbReference>
<dbReference type="CDD" id="cd02636">
    <property type="entry name" value="R3H_sperm-antigen"/>
    <property type="match status" value="1"/>
</dbReference>
<comment type="caution">
    <text evidence="10">The sequence shown here is derived from an EMBL/GenBank/DDBJ whole genome shotgun (WGS) entry which is preliminary data.</text>
</comment>
<dbReference type="InterPro" id="IPR001007">
    <property type="entry name" value="VWF_dom"/>
</dbReference>
<dbReference type="InterPro" id="IPR045716">
    <property type="entry name" value="CHRDL_1/2_C"/>
</dbReference>
<dbReference type="GO" id="GO:0030514">
    <property type="term" value="P:negative regulation of BMP signaling pathway"/>
    <property type="evidence" value="ECO:0007669"/>
    <property type="project" value="TreeGrafter"/>
</dbReference>
<feature type="domain" description="VWFC" evidence="8">
    <location>
        <begin position="236"/>
        <end position="301"/>
    </location>
</feature>
<evidence type="ECO:0000256" key="1">
    <source>
        <dbReference type="ARBA" id="ARBA00004613"/>
    </source>
</evidence>
<dbReference type="Pfam" id="PF00093">
    <property type="entry name" value="VWC"/>
    <property type="match status" value="1"/>
</dbReference>
<name>A0A5C6P7P6_9TELE</name>
<dbReference type="GO" id="GO:0005615">
    <property type="term" value="C:extracellular space"/>
    <property type="evidence" value="ECO:0007669"/>
    <property type="project" value="TreeGrafter"/>
</dbReference>
<protein>
    <submittedName>
        <fullName evidence="10">Chordin-like protein 2</fullName>
    </submittedName>
</protein>
<dbReference type="InterPro" id="IPR036867">
    <property type="entry name" value="R3H_dom_sf"/>
</dbReference>
<keyword evidence="5" id="KW-0677">Repeat</keyword>
<dbReference type="GO" id="GO:0036122">
    <property type="term" value="F:BMP binding"/>
    <property type="evidence" value="ECO:0007669"/>
    <property type="project" value="TreeGrafter"/>
</dbReference>
<reference evidence="10 11" key="1">
    <citation type="submission" date="2019-04" db="EMBL/GenBank/DDBJ databases">
        <title>Chromosome genome assembly for Takifugu flavidus.</title>
        <authorList>
            <person name="Xiao S."/>
        </authorList>
    </citation>
    <scope>NUCLEOTIDE SEQUENCE [LARGE SCALE GENOMIC DNA]</scope>
    <source>
        <strain evidence="10">HTHZ2018</strain>
        <tissue evidence="10">Muscle</tissue>
    </source>
</reference>
<evidence type="ECO:0000256" key="3">
    <source>
        <dbReference type="ARBA" id="ARBA00022525"/>
    </source>
</evidence>
<feature type="region of interest" description="Disordered" evidence="7">
    <location>
        <begin position="1"/>
        <end position="37"/>
    </location>
</feature>
<evidence type="ECO:0000259" key="8">
    <source>
        <dbReference type="PROSITE" id="PS50184"/>
    </source>
</evidence>
<keyword evidence="2" id="KW-0217">Developmental protein</keyword>
<dbReference type="SMART" id="SM00393">
    <property type="entry name" value="R3H"/>
    <property type="match status" value="1"/>
</dbReference>
<dbReference type="PROSITE" id="PS01208">
    <property type="entry name" value="VWFC_1"/>
    <property type="match status" value="2"/>
</dbReference>
<evidence type="ECO:0000313" key="11">
    <source>
        <dbReference type="Proteomes" id="UP000324091"/>
    </source>
</evidence>
<dbReference type="SUPFAM" id="SSF57603">
    <property type="entry name" value="FnI-like domain"/>
    <property type="match status" value="3"/>
</dbReference>
<feature type="compositionally biased region" description="Basic and acidic residues" evidence="7">
    <location>
        <begin position="19"/>
        <end position="37"/>
    </location>
</feature>
<feature type="domain" description="VWFC" evidence="8">
    <location>
        <begin position="316"/>
        <end position="382"/>
    </location>
</feature>
<dbReference type="InterPro" id="IPR001374">
    <property type="entry name" value="R3H_dom"/>
</dbReference>
<evidence type="ECO:0000259" key="9">
    <source>
        <dbReference type="PROSITE" id="PS51061"/>
    </source>
</evidence>
<accession>A0A5C6P7P6</accession>
<dbReference type="GO" id="GO:0003676">
    <property type="term" value="F:nucleic acid binding"/>
    <property type="evidence" value="ECO:0007669"/>
    <property type="project" value="UniProtKB-UniRule"/>
</dbReference>
<dbReference type="Gene3D" id="6.20.200.20">
    <property type="match status" value="1"/>
</dbReference>
<dbReference type="Gene3D" id="2.10.70.10">
    <property type="entry name" value="Complement Module, domain 1"/>
    <property type="match status" value="2"/>
</dbReference>
<dbReference type="PROSITE" id="PS50184">
    <property type="entry name" value="VWFC_2"/>
    <property type="match status" value="3"/>
</dbReference>
<evidence type="ECO:0000256" key="2">
    <source>
        <dbReference type="ARBA" id="ARBA00022473"/>
    </source>
</evidence>
<keyword evidence="6" id="KW-0325">Glycoprotein</keyword>
<dbReference type="EMBL" id="RHFK02000006">
    <property type="protein sequence ID" value="TWW74798.1"/>
    <property type="molecule type" value="Genomic_DNA"/>
</dbReference>
<dbReference type="PROSITE" id="PS51061">
    <property type="entry name" value="R3H"/>
    <property type="match status" value="1"/>
</dbReference>
<dbReference type="SUPFAM" id="SSF82708">
    <property type="entry name" value="R3H domain"/>
    <property type="match status" value="1"/>
</dbReference>
<keyword evidence="3" id="KW-0964">Secreted</keyword>
<proteinExistence type="predicted"/>
<evidence type="ECO:0000256" key="5">
    <source>
        <dbReference type="ARBA" id="ARBA00022737"/>
    </source>
</evidence>
<dbReference type="Proteomes" id="UP000324091">
    <property type="component" value="Chromosome 14"/>
</dbReference>
<evidence type="ECO:0000256" key="7">
    <source>
        <dbReference type="SAM" id="MobiDB-lite"/>
    </source>
</evidence>
<sequence length="654" mass="72916">MADLLGSILNSMEKPPTVGDKESRRKAREQAARLKKMAEEEKRQKAAFRKKMEKEVSDFIQDSSQQKRKYKPMGKIERSILHDVAEVAGVTSFSFGEDEESRYVMLFKKEFAPSDEELEAYRKGQEWDPKLAEQRRRVKEMAALEEATSSQTKKPETCPNSNYKDKYSHLIGTSAAKDAAHTLEANRTYGCVPVANKRDTRSIEEAMNAIRAKKRQKQEDDTLILLTVDTHAGSGVLCTFKDKTYSPGDSWHPHLNPFGLMFCMRCVCTEKGHVKCNTIKCPALSCENPVAEPQQCCPKCTGDQVRIPAGLRASVKSCRYNGTIYQPGETFNKRDLFPSKQSNQCVMCTCSNGNIFCALKTCQPITCSVPVSVPDTCCLVCKDGGPGGSSSAEDRNLQLNRGVRHSVDQCSAEQSRARPDHVTPAKVRASPRGLSLSKLNLKGASETTVKILLQRKHQRACLYNGRTYSHGDMWHPVLGKVLECILCTCTDGHQDCKRITCPTQYPCQYPLKSAGKCCKTCPESKAEANQTLCYPGDKSKLLVYKVESSLRVDPPNTVRIIAVERPRTSEVEVQVWKSVEGVLQLMEIGDVQKKDIVDHPENYTLLATLDEEMWRKFKEEGGGLSKASHVGLCEDGLREMVTFLNPRQAGACSP</sequence>
<comment type="subcellular location">
    <subcellularLocation>
        <location evidence="1">Secreted</location>
    </subcellularLocation>
</comment>
<organism evidence="10 11">
    <name type="scientific">Takifugu flavidus</name>
    <name type="common">sansaifugu</name>
    <dbReference type="NCBI Taxonomy" id="433684"/>
    <lineage>
        <taxon>Eukaryota</taxon>
        <taxon>Metazoa</taxon>
        <taxon>Chordata</taxon>
        <taxon>Craniata</taxon>
        <taxon>Vertebrata</taxon>
        <taxon>Euteleostomi</taxon>
        <taxon>Actinopterygii</taxon>
        <taxon>Neopterygii</taxon>
        <taxon>Teleostei</taxon>
        <taxon>Neoteleostei</taxon>
        <taxon>Acanthomorphata</taxon>
        <taxon>Eupercaria</taxon>
        <taxon>Tetraodontiformes</taxon>
        <taxon>Tetradontoidea</taxon>
        <taxon>Tetraodontidae</taxon>
        <taxon>Takifugu</taxon>
    </lineage>
</organism>
<gene>
    <name evidence="10" type="ORF">D4764_14G0008010</name>
</gene>
<dbReference type="InterPro" id="IPR045717">
    <property type="entry name" value="CHRDL1/2"/>
</dbReference>
<evidence type="ECO:0000256" key="4">
    <source>
        <dbReference type="ARBA" id="ARBA00022729"/>
    </source>
</evidence>
<keyword evidence="11" id="KW-1185">Reference proteome</keyword>
<evidence type="ECO:0000256" key="6">
    <source>
        <dbReference type="ARBA" id="ARBA00023180"/>
    </source>
</evidence>
<feature type="domain" description="R3H" evidence="9">
    <location>
        <begin position="46"/>
        <end position="109"/>
    </location>
</feature>
<keyword evidence="4" id="KW-0732">Signal</keyword>
<dbReference type="Gene3D" id="3.30.1370.50">
    <property type="entry name" value="R3H-like domain"/>
    <property type="match status" value="1"/>
</dbReference>
<feature type="domain" description="VWFC" evidence="8">
    <location>
        <begin position="459"/>
        <end position="522"/>
    </location>
</feature>
<dbReference type="PANTHER" id="PTHR46303:SF3">
    <property type="entry name" value="CHORDIN-LIKE PROTEIN 2"/>
    <property type="match status" value="1"/>
</dbReference>
<dbReference type="PANTHER" id="PTHR46303">
    <property type="entry name" value="VWFC DOMAIN-CONTAINING PROTEIN"/>
    <property type="match status" value="1"/>
</dbReference>
<dbReference type="Pfam" id="PF19548">
    <property type="entry name" value="CHRDL_1_2_C"/>
    <property type="match status" value="1"/>
</dbReference>